<evidence type="ECO:0000256" key="3">
    <source>
        <dbReference type="ARBA" id="ARBA00023163"/>
    </source>
</evidence>
<dbReference type="Gene3D" id="1.10.10.10">
    <property type="entry name" value="Winged helix-like DNA-binding domain superfamily/Winged helix DNA-binding domain"/>
    <property type="match status" value="1"/>
</dbReference>
<evidence type="ECO:0000313" key="7">
    <source>
        <dbReference type="Proteomes" id="UP000501705"/>
    </source>
</evidence>
<dbReference type="InterPro" id="IPR051081">
    <property type="entry name" value="HTH_MetalResp_TranReg"/>
</dbReference>
<protein>
    <submittedName>
        <fullName evidence="6">Metalloregulator ArsR/SmtB family transcription factor</fullName>
    </submittedName>
</protein>
<dbReference type="GO" id="GO:0003677">
    <property type="term" value="F:DNA binding"/>
    <property type="evidence" value="ECO:0007669"/>
    <property type="project" value="UniProtKB-KW"/>
</dbReference>
<dbReference type="Proteomes" id="UP000501705">
    <property type="component" value="Chromosome"/>
</dbReference>
<evidence type="ECO:0000313" key="6">
    <source>
        <dbReference type="EMBL" id="QIS05399.1"/>
    </source>
</evidence>
<keyword evidence="3" id="KW-0804">Transcription</keyword>
<dbReference type="SUPFAM" id="SSF46785">
    <property type="entry name" value="Winged helix' DNA-binding domain"/>
    <property type="match status" value="1"/>
</dbReference>
<feature type="compositionally biased region" description="Basic and acidic residues" evidence="4">
    <location>
        <begin position="119"/>
        <end position="136"/>
    </location>
</feature>
<accession>A0A6G9XWU6</accession>
<dbReference type="PRINTS" id="PR00778">
    <property type="entry name" value="HTHARSR"/>
</dbReference>
<keyword evidence="1" id="KW-0805">Transcription regulation</keyword>
<evidence type="ECO:0000256" key="4">
    <source>
        <dbReference type="SAM" id="MobiDB-lite"/>
    </source>
</evidence>
<dbReference type="RefSeq" id="WP_167464471.1">
    <property type="nucleotide sequence ID" value="NZ_CP046171.1"/>
</dbReference>
<dbReference type="Pfam" id="PF12840">
    <property type="entry name" value="HTH_20"/>
    <property type="match status" value="1"/>
</dbReference>
<dbReference type="InterPro" id="IPR036390">
    <property type="entry name" value="WH_DNA-bd_sf"/>
</dbReference>
<dbReference type="AlphaFoldDB" id="A0A6G9XWU6"/>
<dbReference type="SMART" id="SM00418">
    <property type="entry name" value="HTH_ARSR"/>
    <property type="match status" value="1"/>
</dbReference>
<keyword evidence="2" id="KW-0238">DNA-binding</keyword>
<evidence type="ECO:0000256" key="2">
    <source>
        <dbReference type="ARBA" id="ARBA00023125"/>
    </source>
</evidence>
<gene>
    <name evidence="6" type="ORF">F5X71_26545</name>
</gene>
<dbReference type="CDD" id="cd00090">
    <property type="entry name" value="HTH_ARSR"/>
    <property type="match status" value="1"/>
</dbReference>
<proteinExistence type="predicted"/>
<dbReference type="InterPro" id="IPR011991">
    <property type="entry name" value="ArsR-like_HTH"/>
</dbReference>
<evidence type="ECO:0000259" key="5">
    <source>
        <dbReference type="PROSITE" id="PS50987"/>
    </source>
</evidence>
<organism evidence="6 7">
    <name type="scientific">Nocardia brasiliensis</name>
    <dbReference type="NCBI Taxonomy" id="37326"/>
    <lineage>
        <taxon>Bacteria</taxon>
        <taxon>Bacillati</taxon>
        <taxon>Actinomycetota</taxon>
        <taxon>Actinomycetes</taxon>
        <taxon>Mycobacteriales</taxon>
        <taxon>Nocardiaceae</taxon>
        <taxon>Nocardia</taxon>
    </lineage>
</organism>
<dbReference type="InterPro" id="IPR001845">
    <property type="entry name" value="HTH_ArsR_DNA-bd_dom"/>
</dbReference>
<reference evidence="6 7" key="1">
    <citation type="journal article" date="2019" name="ACS Chem. Biol.">
        <title>Identification and Mobilization of a Cryptic Antibiotic Biosynthesis Gene Locus from a Human-Pathogenic Nocardia Isolate.</title>
        <authorList>
            <person name="Herisse M."/>
            <person name="Ishida K."/>
            <person name="Porter J.L."/>
            <person name="Howden B."/>
            <person name="Hertweck C."/>
            <person name="Stinear T.P."/>
            <person name="Pidot S.J."/>
        </authorList>
    </citation>
    <scope>NUCLEOTIDE SEQUENCE [LARGE SCALE GENOMIC DNA]</scope>
    <source>
        <strain evidence="6 7">AUSMDU00024985</strain>
    </source>
</reference>
<dbReference type="GO" id="GO:0003700">
    <property type="term" value="F:DNA-binding transcription factor activity"/>
    <property type="evidence" value="ECO:0007669"/>
    <property type="project" value="InterPro"/>
</dbReference>
<name>A0A6G9XWU6_NOCBR</name>
<feature type="region of interest" description="Disordered" evidence="4">
    <location>
        <begin position="110"/>
        <end position="136"/>
    </location>
</feature>
<dbReference type="PROSITE" id="PS50987">
    <property type="entry name" value="HTH_ARSR_2"/>
    <property type="match status" value="1"/>
</dbReference>
<feature type="domain" description="HTH arsR-type" evidence="5">
    <location>
        <begin position="1"/>
        <end position="95"/>
    </location>
</feature>
<dbReference type="PANTHER" id="PTHR33154">
    <property type="entry name" value="TRANSCRIPTIONAL REGULATOR, ARSR FAMILY"/>
    <property type="match status" value="1"/>
</dbReference>
<dbReference type="EMBL" id="CP046171">
    <property type="protein sequence ID" value="QIS05399.1"/>
    <property type="molecule type" value="Genomic_DNA"/>
</dbReference>
<dbReference type="InterPro" id="IPR036388">
    <property type="entry name" value="WH-like_DNA-bd_sf"/>
</dbReference>
<dbReference type="PANTHER" id="PTHR33154:SF33">
    <property type="entry name" value="TRANSCRIPTIONAL REPRESSOR SDPR"/>
    <property type="match status" value="1"/>
</dbReference>
<evidence type="ECO:0000256" key="1">
    <source>
        <dbReference type="ARBA" id="ARBA00023015"/>
    </source>
</evidence>
<sequence length="136" mass="14891">MDRCTARIFEALGDPIRRYILELVATGEQPAGVIVAAVQDHARISQPGVSQHLKVLRDAGLVRVRAAGTRRFYTLDETGLLAAKAWLSTLADPLHQLAQPLDALATEIARGKRARRTARPHDGRELDGGERDARHA</sequence>
<dbReference type="NCBIfam" id="NF033788">
    <property type="entry name" value="HTH_metalloreg"/>
    <property type="match status" value="1"/>
</dbReference>